<dbReference type="PROSITE" id="PS51257">
    <property type="entry name" value="PROKAR_LIPOPROTEIN"/>
    <property type="match status" value="1"/>
</dbReference>
<evidence type="ECO:0000256" key="5">
    <source>
        <dbReference type="SAM" id="SignalP"/>
    </source>
</evidence>
<gene>
    <name evidence="6" type="ORF">ISG29_11470</name>
</gene>
<keyword evidence="7" id="KW-1185">Reference proteome</keyword>
<dbReference type="EMBL" id="JADIVZ010000004">
    <property type="protein sequence ID" value="MBF4162311.1"/>
    <property type="molecule type" value="Genomic_DNA"/>
</dbReference>
<keyword evidence="5" id="KW-0732">Signal</keyword>
<feature type="region of interest" description="Disordered" evidence="4">
    <location>
        <begin position="33"/>
        <end position="79"/>
    </location>
</feature>
<sequence>MHRLPTRRTSWRIAAWAVATPLVLTGLSACNGDDSNDASATSSSATSAPVTTSASASTSASPSDGASSETDAPSDGSEVSAQEFGDLITAAFAKATTATVTTTVTTTMSGLAGSGGDLTAKGQVDLSQKPFAMAVTMSGPGLGDTGGAGIEMILVDNTIYISAGLPDLTYFKRPLDDPSLPISDLSKQMDPTELVKNVTAGTYEGEETIDGQTTRHYTVTVDNASFAKEFGGLTYLAGARASLPQSVDEEVWFDEEGRIAQLVVDLGKSGTVKTEYTGWGDPVDIKAPPASQVTDMSGMTSP</sequence>
<dbReference type="InterPro" id="IPR009830">
    <property type="entry name" value="LppX/LprAFG"/>
</dbReference>
<evidence type="ECO:0000313" key="7">
    <source>
        <dbReference type="Proteomes" id="UP000656804"/>
    </source>
</evidence>
<evidence type="ECO:0000313" key="6">
    <source>
        <dbReference type="EMBL" id="MBF4162311.1"/>
    </source>
</evidence>
<dbReference type="Gene3D" id="2.50.20.20">
    <property type="match status" value="1"/>
</dbReference>
<feature type="chain" id="PRO_5038962845" evidence="5">
    <location>
        <begin position="32"/>
        <end position="302"/>
    </location>
</feature>
<accession>A0A930UY86</accession>
<protein>
    <submittedName>
        <fullName evidence="6">LppX_LprAFG lipoprotein</fullName>
    </submittedName>
</protein>
<keyword evidence="6" id="KW-0449">Lipoprotein</keyword>
<feature type="signal peptide" evidence="5">
    <location>
        <begin position="1"/>
        <end position="31"/>
    </location>
</feature>
<name>A0A930UY86_9ACTN</name>
<feature type="compositionally biased region" description="Low complexity" evidence="4">
    <location>
        <begin position="33"/>
        <end position="68"/>
    </location>
</feature>
<dbReference type="Proteomes" id="UP000656804">
    <property type="component" value="Unassembled WGS sequence"/>
</dbReference>
<keyword evidence="3" id="KW-0472">Membrane</keyword>
<dbReference type="Pfam" id="PF07161">
    <property type="entry name" value="LppX_LprAFG"/>
    <property type="match status" value="1"/>
</dbReference>
<dbReference type="GO" id="GO:0030313">
    <property type="term" value="C:cell envelope"/>
    <property type="evidence" value="ECO:0007669"/>
    <property type="project" value="UniProtKB-SubCell"/>
</dbReference>
<dbReference type="SUPFAM" id="SSF89392">
    <property type="entry name" value="Prokaryotic lipoproteins and lipoprotein localization factors"/>
    <property type="match status" value="1"/>
</dbReference>
<evidence type="ECO:0000256" key="2">
    <source>
        <dbReference type="ARBA" id="ARBA00009194"/>
    </source>
</evidence>
<evidence type="ECO:0000256" key="3">
    <source>
        <dbReference type="ARBA" id="ARBA00022475"/>
    </source>
</evidence>
<evidence type="ECO:0000256" key="1">
    <source>
        <dbReference type="ARBA" id="ARBA00004196"/>
    </source>
</evidence>
<dbReference type="AlphaFoldDB" id="A0A930UY86"/>
<reference evidence="6" key="1">
    <citation type="submission" date="2020-11" db="EMBL/GenBank/DDBJ databases">
        <title>Nocardioides sp. CBS4Y-1, whole genome shotgun sequence.</title>
        <authorList>
            <person name="Tuo L."/>
        </authorList>
    </citation>
    <scope>NUCLEOTIDE SEQUENCE</scope>
    <source>
        <strain evidence="6">CBS4Y-1</strain>
    </source>
</reference>
<evidence type="ECO:0000256" key="4">
    <source>
        <dbReference type="SAM" id="MobiDB-lite"/>
    </source>
</evidence>
<comment type="similarity">
    <text evidence="2">Belongs to the LppX/LprAFG lipoprotein family.</text>
</comment>
<organism evidence="6 7">
    <name type="scientific">Nocardioides acrostichi</name>
    <dbReference type="NCBI Taxonomy" id="2784339"/>
    <lineage>
        <taxon>Bacteria</taxon>
        <taxon>Bacillati</taxon>
        <taxon>Actinomycetota</taxon>
        <taxon>Actinomycetes</taxon>
        <taxon>Propionibacteriales</taxon>
        <taxon>Nocardioidaceae</taxon>
        <taxon>Nocardioides</taxon>
    </lineage>
</organism>
<keyword evidence="3" id="KW-1003">Cell membrane</keyword>
<comment type="subcellular location">
    <subcellularLocation>
        <location evidence="1">Cell envelope</location>
    </subcellularLocation>
</comment>
<dbReference type="RefSeq" id="WP_194503539.1">
    <property type="nucleotide sequence ID" value="NZ_JADIVZ010000004.1"/>
</dbReference>
<comment type="caution">
    <text evidence="6">The sequence shown here is derived from an EMBL/GenBank/DDBJ whole genome shotgun (WGS) entry which is preliminary data.</text>
</comment>
<proteinExistence type="inferred from homology"/>
<dbReference type="InterPro" id="IPR029046">
    <property type="entry name" value="LolA/LolB/LppX"/>
</dbReference>